<protein>
    <recommendedName>
        <fullName evidence="6">RING-type domain-containing protein</fullName>
    </recommendedName>
</protein>
<keyword evidence="3" id="KW-0862">Zinc</keyword>
<accession>A0AAV6XPH4</accession>
<gene>
    <name evidence="7" type="ORF">BUALT_Bualt06G0077600</name>
</gene>
<evidence type="ECO:0000256" key="4">
    <source>
        <dbReference type="PROSITE-ProRule" id="PRU00175"/>
    </source>
</evidence>
<dbReference type="Gene3D" id="1.10.1170.10">
    <property type="entry name" value="Inhibitor Of Apoptosis Protein (2mihbC-IAP-1), Chain A"/>
    <property type="match status" value="1"/>
</dbReference>
<dbReference type="Proteomes" id="UP000826271">
    <property type="component" value="Unassembled WGS sequence"/>
</dbReference>
<dbReference type="InterPro" id="IPR011029">
    <property type="entry name" value="DEATH-like_dom_sf"/>
</dbReference>
<evidence type="ECO:0000313" key="7">
    <source>
        <dbReference type="EMBL" id="KAG8381023.1"/>
    </source>
</evidence>
<keyword evidence="8" id="KW-1185">Reference proteome</keyword>
<evidence type="ECO:0000313" key="8">
    <source>
        <dbReference type="Proteomes" id="UP000826271"/>
    </source>
</evidence>
<dbReference type="EMBL" id="WHWC01000006">
    <property type="protein sequence ID" value="KAG8381023.1"/>
    <property type="molecule type" value="Genomic_DNA"/>
</dbReference>
<comment type="caution">
    <text evidence="7">The sequence shown here is derived from an EMBL/GenBank/DDBJ whole genome shotgun (WGS) entry which is preliminary data.</text>
</comment>
<dbReference type="GO" id="GO:0008270">
    <property type="term" value="F:zinc ion binding"/>
    <property type="evidence" value="ECO:0007669"/>
    <property type="project" value="UniProtKB-KW"/>
</dbReference>
<evidence type="ECO:0000256" key="2">
    <source>
        <dbReference type="ARBA" id="ARBA00022771"/>
    </source>
</evidence>
<keyword evidence="5" id="KW-0175">Coiled coil</keyword>
<name>A0AAV6XPH4_9LAMI</name>
<dbReference type="PANTHER" id="PTHR42647:SF5">
    <property type="entry name" value="SBP (S-RIBONUCLEASE BINDING PROTEIN) FAMILY PROTEIN"/>
    <property type="match status" value="1"/>
</dbReference>
<keyword evidence="2 4" id="KW-0863">Zinc-finger</keyword>
<keyword evidence="1" id="KW-0479">Metal-binding</keyword>
<dbReference type="Gene3D" id="1.10.533.10">
    <property type="entry name" value="Death Domain, Fas"/>
    <property type="match status" value="1"/>
</dbReference>
<dbReference type="PANTHER" id="PTHR42647">
    <property type="entry name" value="SBP (S-RIBONUCLEASE BINDING PROTEIN) FAMILY PROTEIN"/>
    <property type="match status" value="1"/>
</dbReference>
<evidence type="ECO:0000259" key="6">
    <source>
        <dbReference type="PROSITE" id="PS50089"/>
    </source>
</evidence>
<dbReference type="InterPro" id="IPR001841">
    <property type="entry name" value="Znf_RING"/>
</dbReference>
<evidence type="ECO:0000256" key="3">
    <source>
        <dbReference type="ARBA" id="ARBA00022833"/>
    </source>
</evidence>
<dbReference type="GO" id="GO:0004842">
    <property type="term" value="F:ubiquitin-protein transferase activity"/>
    <property type="evidence" value="ECO:0007669"/>
    <property type="project" value="TreeGrafter"/>
</dbReference>
<dbReference type="Pfam" id="PF13920">
    <property type="entry name" value="zf-C3HC4_3"/>
    <property type="match status" value="1"/>
</dbReference>
<sequence>MGQVGFNFQVVEVEVEDGQLIGHRTKHGSWPGLTRPAHTIYNPQFRCIFLYVVGAVAVAAAMNSRKRKMKEVAVEPAAEPTPAAAPPQQFNNLFNLPSQQQLQFAPSPNASQVQKILNNAAGPFRPFGSQFKPLSFTSLLTAPDDELQEMVHTQHINQIITHHVMGFVLMQSENLKHVLTGIMENHRHVAEERAAKKLKEKEEEMQRKLNETAYLEQLVELYKGESERLQIRVRCLERTTMSLRASLEEARAEMEEEDAESSFEDPGRVSPVMLDCKVCERQLATVMIWPCRHVCVCKGCEPATRVCPVCRSLKTTSVEICLPLD</sequence>
<dbReference type="Gene3D" id="1.10.8.10">
    <property type="entry name" value="DNA helicase RuvA subunit, C-terminal domain"/>
    <property type="match status" value="1"/>
</dbReference>
<organism evidence="7 8">
    <name type="scientific">Buddleja alternifolia</name>
    <dbReference type="NCBI Taxonomy" id="168488"/>
    <lineage>
        <taxon>Eukaryota</taxon>
        <taxon>Viridiplantae</taxon>
        <taxon>Streptophyta</taxon>
        <taxon>Embryophyta</taxon>
        <taxon>Tracheophyta</taxon>
        <taxon>Spermatophyta</taxon>
        <taxon>Magnoliopsida</taxon>
        <taxon>eudicotyledons</taxon>
        <taxon>Gunneridae</taxon>
        <taxon>Pentapetalae</taxon>
        <taxon>asterids</taxon>
        <taxon>lamiids</taxon>
        <taxon>Lamiales</taxon>
        <taxon>Scrophulariaceae</taxon>
        <taxon>Buddlejeae</taxon>
        <taxon>Buddleja</taxon>
    </lineage>
</organism>
<dbReference type="AlphaFoldDB" id="A0AAV6XPH4"/>
<dbReference type="PROSITE" id="PS50089">
    <property type="entry name" value="ZF_RING_2"/>
    <property type="match status" value="1"/>
</dbReference>
<feature type="coiled-coil region" evidence="5">
    <location>
        <begin position="188"/>
        <end position="260"/>
    </location>
</feature>
<evidence type="ECO:0000256" key="5">
    <source>
        <dbReference type="SAM" id="Coils"/>
    </source>
</evidence>
<feature type="domain" description="RING-type" evidence="6">
    <location>
        <begin position="276"/>
        <end position="311"/>
    </location>
</feature>
<proteinExistence type="predicted"/>
<reference evidence="7" key="1">
    <citation type="submission" date="2019-10" db="EMBL/GenBank/DDBJ databases">
        <authorList>
            <person name="Zhang R."/>
            <person name="Pan Y."/>
            <person name="Wang J."/>
            <person name="Ma R."/>
            <person name="Yu S."/>
        </authorList>
    </citation>
    <scope>NUCLEOTIDE SEQUENCE</scope>
    <source>
        <strain evidence="7">LA-IB0</strain>
        <tissue evidence="7">Leaf</tissue>
    </source>
</reference>
<dbReference type="CDD" id="cd16649">
    <property type="entry name" value="mRING-HC-C3HC5_CGRF1-like"/>
    <property type="match status" value="1"/>
</dbReference>
<evidence type="ECO:0000256" key="1">
    <source>
        <dbReference type="ARBA" id="ARBA00022723"/>
    </source>
</evidence>